<reference evidence="2" key="3">
    <citation type="submission" date="2025-09" db="UniProtKB">
        <authorList>
            <consortium name="Ensembl"/>
        </authorList>
    </citation>
    <scope>IDENTIFICATION</scope>
</reference>
<sequence length="93" mass="11209">MDKIKALWISWDICAFWFEIIFTFAFIYLTKEYQSLNILRIISMNSLKNINCNCLYHAKIFSNPYNRKQESKLCVCVHVCVCVFYIRLDFFKS</sequence>
<organism evidence="2 3">
    <name type="scientific">Theropithecus gelada</name>
    <name type="common">Gelada baboon</name>
    <dbReference type="NCBI Taxonomy" id="9565"/>
    <lineage>
        <taxon>Eukaryota</taxon>
        <taxon>Metazoa</taxon>
        <taxon>Chordata</taxon>
        <taxon>Craniata</taxon>
        <taxon>Vertebrata</taxon>
        <taxon>Euteleostomi</taxon>
        <taxon>Mammalia</taxon>
        <taxon>Eutheria</taxon>
        <taxon>Euarchontoglires</taxon>
        <taxon>Primates</taxon>
        <taxon>Haplorrhini</taxon>
        <taxon>Catarrhini</taxon>
        <taxon>Cercopithecidae</taxon>
        <taxon>Cercopithecinae</taxon>
        <taxon>Theropithecus</taxon>
    </lineage>
</organism>
<keyword evidence="3" id="KW-1185">Reference proteome</keyword>
<proteinExistence type="predicted"/>
<accession>A0A8D2EI83</accession>
<evidence type="ECO:0000256" key="1">
    <source>
        <dbReference type="SAM" id="Phobius"/>
    </source>
</evidence>
<name>A0A8D2EI83_THEGE</name>
<evidence type="ECO:0000313" key="3">
    <source>
        <dbReference type="Proteomes" id="UP000694411"/>
    </source>
</evidence>
<keyword evidence="1" id="KW-1133">Transmembrane helix</keyword>
<dbReference type="Proteomes" id="UP000694411">
    <property type="component" value="Chromosome 2"/>
</dbReference>
<reference evidence="2" key="2">
    <citation type="submission" date="2025-08" db="UniProtKB">
        <authorList>
            <consortium name="Ensembl"/>
        </authorList>
    </citation>
    <scope>IDENTIFICATION</scope>
</reference>
<dbReference type="Ensembl" id="ENSTGET00000008187.1">
    <property type="protein sequence ID" value="ENSTGEP00000006804.1"/>
    <property type="gene ID" value="ENSTGEG00000005554.1"/>
</dbReference>
<keyword evidence="1" id="KW-0472">Membrane</keyword>
<evidence type="ECO:0000313" key="2">
    <source>
        <dbReference type="Ensembl" id="ENSTGEP00000006804.1"/>
    </source>
</evidence>
<feature type="transmembrane region" description="Helical" evidence="1">
    <location>
        <begin position="6"/>
        <end position="30"/>
    </location>
</feature>
<keyword evidence="1" id="KW-0812">Transmembrane</keyword>
<dbReference type="AlphaFoldDB" id="A0A8D2EI83"/>
<protein>
    <submittedName>
        <fullName evidence="2">Uncharacterized protein</fullName>
    </submittedName>
</protein>
<reference evidence="2" key="1">
    <citation type="submission" date="2018-05" db="EMBL/GenBank/DDBJ databases">
        <title>Whole genome of Theropithecus gelada.</title>
        <authorList>
            <person name="Chiou K.L."/>
            <person name="Snyder-Mackler N."/>
        </authorList>
    </citation>
    <scope>NUCLEOTIDE SEQUENCE [LARGE SCALE GENOMIC DNA]</scope>
</reference>